<proteinExistence type="predicted"/>
<dbReference type="Pfam" id="PF04338">
    <property type="entry name" value="DUF481"/>
    <property type="match status" value="1"/>
</dbReference>
<keyword evidence="2" id="KW-1185">Reference proteome</keyword>
<gene>
    <name evidence="1" type="ORF">QTN47_06950</name>
</gene>
<dbReference type="InterPro" id="IPR007433">
    <property type="entry name" value="DUF481"/>
</dbReference>
<dbReference type="Proteomes" id="UP001560573">
    <property type="component" value="Unassembled WGS sequence"/>
</dbReference>
<evidence type="ECO:0000313" key="2">
    <source>
        <dbReference type="Proteomes" id="UP001560573"/>
    </source>
</evidence>
<evidence type="ECO:0008006" key="3">
    <source>
        <dbReference type="Google" id="ProtNLM"/>
    </source>
</evidence>
<accession>A0ABV3ZCM5</accession>
<comment type="caution">
    <text evidence="1">The sequence shown here is derived from an EMBL/GenBank/DDBJ whole genome shotgun (WGS) entry which is preliminary data.</text>
</comment>
<organism evidence="1 2">
    <name type="scientific">Danxiaibacter flavus</name>
    <dbReference type="NCBI Taxonomy" id="3049108"/>
    <lineage>
        <taxon>Bacteria</taxon>
        <taxon>Pseudomonadati</taxon>
        <taxon>Bacteroidota</taxon>
        <taxon>Chitinophagia</taxon>
        <taxon>Chitinophagales</taxon>
        <taxon>Chitinophagaceae</taxon>
        <taxon>Danxiaibacter</taxon>
    </lineage>
</organism>
<dbReference type="EMBL" id="JAULBC010000002">
    <property type="protein sequence ID" value="MEX6687225.1"/>
    <property type="molecule type" value="Genomic_DNA"/>
</dbReference>
<evidence type="ECO:0000313" key="1">
    <source>
        <dbReference type="EMBL" id="MEX6687225.1"/>
    </source>
</evidence>
<protein>
    <recommendedName>
        <fullName evidence="3">DUF481 domain-containing protein</fullName>
    </recommendedName>
</protein>
<sequence>MGSLISTNKTTGLKLFISLLVLTVLFNYKCLAQFTDSTNYHVKFASTGILNRTNDGDSYVLTNGLNFNVNKKKMTFNSTTAWIYGLQNNNLTNNDFSTYEDFDLFKSTHRLYYWGLLTYEKSYSLKITNRFQAGGGIAYKTVTKPNFNLVLSDGFLYETSNLEDATLGHDVYQTVRNSFRVKYKLTIKNTVVLEGVGFYQPSMLDISDYIIKGSNSLSVKLNKWLSLTASEINNTISRTKRENLLVTFGITVEKYF</sequence>
<reference evidence="1 2" key="1">
    <citation type="submission" date="2023-07" db="EMBL/GenBank/DDBJ databases">
        <authorList>
            <person name="Lian W.-H."/>
        </authorList>
    </citation>
    <scope>NUCLEOTIDE SEQUENCE [LARGE SCALE GENOMIC DNA]</scope>
    <source>
        <strain evidence="1 2">SYSU DXS3180</strain>
    </source>
</reference>
<dbReference type="RefSeq" id="WP_369328629.1">
    <property type="nucleotide sequence ID" value="NZ_JAULBC010000002.1"/>
</dbReference>
<name>A0ABV3ZCM5_9BACT</name>